<evidence type="ECO:0000256" key="1">
    <source>
        <dbReference type="ARBA" id="ARBA00009156"/>
    </source>
</evidence>
<evidence type="ECO:0000313" key="6">
    <source>
        <dbReference type="EMBL" id="ELU43685.1"/>
    </source>
</evidence>
<gene>
    <name evidence="6" type="ORF">AG1IA_02281</name>
</gene>
<feature type="domain" description="Carbohydrate kinase FGGY C-terminal" evidence="5">
    <location>
        <begin position="493"/>
        <end position="540"/>
    </location>
</feature>
<reference evidence="6 7" key="1">
    <citation type="journal article" date="2013" name="Nat. Commun.">
        <title>The evolution and pathogenic mechanisms of the rice sheath blight pathogen.</title>
        <authorList>
            <person name="Zheng A."/>
            <person name="Lin R."/>
            <person name="Xu L."/>
            <person name="Qin P."/>
            <person name="Tang C."/>
            <person name="Ai P."/>
            <person name="Zhang D."/>
            <person name="Liu Y."/>
            <person name="Sun Z."/>
            <person name="Feng H."/>
            <person name="Wang Y."/>
            <person name="Chen Y."/>
            <person name="Liang X."/>
            <person name="Fu R."/>
            <person name="Li Q."/>
            <person name="Zhang J."/>
            <person name="Yu X."/>
            <person name="Xie Z."/>
            <person name="Ding L."/>
            <person name="Guan P."/>
            <person name="Tang J."/>
            <person name="Liang Y."/>
            <person name="Wang S."/>
            <person name="Deng Q."/>
            <person name="Li S."/>
            <person name="Zhu J."/>
            <person name="Wang L."/>
            <person name="Liu H."/>
            <person name="Li P."/>
        </authorList>
    </citation>
    <scope>NUCLEOTIDE SEQUENCE [LARGE SCALE GENOMIC DNA]</scope>
    <source>
        <strain evidence="7">AG-1 IA</strain>
    </source>
</reference>
<dbReference type="PANTHER" id="PTHR10196:SF57">
    <property type="entry name" value="XYLULOSE KINASE"/>
    <property type="match status" value="1"/>
</dbReference>
<evidence type="ECO:0000259" key="5">
    <source>
        <dbReference type="Pfam" id="PF02782"/>
    </source>
</evidence>
<dbReference type="Pfam" id="PF02782">
    <property type="entry name" value="FGGY_C"/>
    <property type="match status" value="1"/>
</dbReference>
<evidence type="ECO:0000256" key="2">
    <source>
        <dbReference type="ARBA" id="ARBA00022679"/>
    </source>
</evidence>
<evidence type="ECO:0000256" key="4">
    <source>
        <dbReference type="SAM" id="MobiDB-lite"/>
    </source>
</evidence>
<evidence type="ECO:0000256" key="3">
    <source>
        <dbReference type="ARBA" id="ARBA00022777"/>
    </source>
</evidence>
<dbReference type="OrthoDB" id="1728974at2759"/>
<dbReference type="EMBL" id="AFRT01000515">
    <property type="protein sequence ID" value="ELU43685.1"/>
    <property type="molecule type" value="Genomic_DNA"/>
</dbReference>
<proteinExistence type="inferred from homology"/>
<organism evidence="6 7">
    <name type="scientific">Thanatephorus cucumeris (strain AG1-IA)</name>
    <name type="common">Rice sheath blight fungus</name>
    <name type="synonym">Rhizoctonia solani</name>
    <dbReference type="NCBI Taxonomy" id="983506"/>
    <lineage>
        <taxon>Eukaryota</taxon>
        <taxon>Fungi</taxon>
        <taxon>Dikarya</taxon>
        <taxon>Basidiomycota</taxon>
        <taxon>Agaricomycotina</taxon>
        <taxon>Agaricomycetes</taxon>
        <taxon>Cantharellales</taxon>
        <taxon>Ceratobasidiaceae</taxon>
        <taxon>Rhizoctonia</taxon>
        <taxon>Rhizoctonia solani AG-1</taxon>
    </lineage>
</organism>
<keyword evidence="7" id="KW-1185">Reference proteome</keyword>
<dbReference type="STRING" id="983506.L8X0D6"/>
<dbReference type="InterPro" id="IPR043129">
    <property type="entry name" value="ATPase_NBD"/>
</dbReference>
<sequence length="644" mass="70205">MKTTVAKHTWASTTLSAQRPMLALRSFPGLWVIHDTRKNKFMFTLMVLVPKHLSPGLGSDERSKCGYGPDSEPGPSIWQFPSRPGPHPGQPLIRVAMFAPLFLGFDLSTQALKASAISVGSDQVLVSATVSFDKDLPHHNTSNGSIVSLAGDGEITTPVALFLDAIDLVMQRLKDAGLEFGRVLAVGGAQHGSVYWSPSATSLLANLDPSKSLTAQLAADAFSLPNAPIWQDFSTARECRIIEAAVGGPQALSDLTGSRAYERFTGSQILKVPHISLISSFLTSLFLGKVAPVEIADASGMNLMNVHTCKYDEQLLDICSGGTGNGPELREKLGGEPVMGGTNMGRVSGWWIERFGFNSGKHDWVRRVGKRSLYALFRLPCDAFHGRQPLVHRDAFVSGRRNPLLRDFHDSPSLYSSLQRTSKLHNHLSYSVSPYYSRRFYRHALLQKWRPNARSSPGRTRLKVLGRIQYSADFYTTGIKTRLQAILHGNGGVKRCIVTGGSSTNTAMQQVCADVLGLPVYVAEASGSATVGGALLARWGWYRATGSTKGLDHAQDWQGRREEIPLEATREGGGVRVKLVAEPHPEAVEVYNLLVHAYQQNEEEVVRVCRARDLAATSKLVSIATKPAIGLWRSILGVFGLLLD</sequence>
<comment type="caution">
    <text evidence="6">The sequence shown here is derived from an EMBL/GenBank/DDBJ whole genome shotgun (WGS) entry which is preliminary data.</text>
</comment>
<keyword evidence="3 6" id="KW-0418">Kinase</keyword>
<dbReference type="GO" id="GO:0004856">
    <property type="term" value="F:D-xylulokinase activity"/>
    <property type="evidence" value="ECO:0007669"/>
    <property type="project" value="TreeGrafter"/>
</dbReference>
<dbReference type="InterPro" id="IPR018485">
    <property type="entry name" value="FGGY_C"/>
</dbReference>
<feature type="region of interest" description="Disordered" evidence="4">
    <location>
        <begin position="59"/>
        <end position="83"/>
    </location>
</feature>
<dbReference type="PANTHER" id="PTHR10196">
    <property type="entry name" value="SUGAR KINASE"/>
    <property type="match status" value="1"/>
</dbReference>
<dbReference type="GO" id="GO:0005997">
    <property type="term" value="P:xylulose metabolic process"/>
    <property type="evidence" value="ECO:0007669"/>
    <property type="project" value="TreeGrafter"/>
</dbReference>
<dbReference type="HOGENOM" id="CLU_425248_0_0_1"/>
<dbReference type="AlphaFoldDB" id="L8X0D6"/>
<dbReference type="GO" id="GO:0005829">
    <property type="term" value="C:cytosol"/>
    <property type="evidence" value="ECO:0007669"/>
    <property type="project" value="TreeGrafter"/>
</dbReference>
<comment type="similarity">
    <text evidence="1">Belongs to the FGGY kinase family.</text>
</comment>
<protein>
    <submittedName>
        <fullName evidence="6">D-xylulose kinase</fullName>
    </submittedName>
</protein>
<dbReference type="SUPFAM" id="SSF53067">
    <property type="entry name" value="Actin-like ATPase domain"/>
    <property type="match status" value="2"/>
</dbReference>
<dbReference type="Gene3D" id="3.30.420.40">
    <property type="match status" value="2"/>
</dbReference>
<name>L8X0D6_THACA</name>
<dbReference type="Proteomes" id="UP000011668">
    <property type="component" value="Unassembled WGS sequence"/>
</dbReference>
<evidence type="ECO:0000313" key="7">
    <source>
        <dbReference type="Proteomes" id="UP000011668"/>
    </source>
</evidence>
<accession>L8X0D6</accession>
<keyword evidence="2" id="KW-0808">Transferase</keyword>